<accession>A0A2U1P9U6</accession>
<keyword evidence="3" id="KW-1185">Reference proteome</keyword>
<dbReference type="Proteomes" id="UP000245207">
    <property type="component" value="Unassembled WGS sequence"/>
</dbReference>
<reference evidence="2 3" key="1">
    <citation type="journal article" date="2018" name="Mol. Plant">
        <title>The genome of Artemisia annua provides insight into the evolution of Asteraceae family and artemisinin biosynthesis.</title>
        <authorList>
            <person name="Shen Q."/>
            <person name="Zhang L."/>
            <person name="Liao Z."/>
            <person name="Wang S."/>
            <person name="Yan T."/>
            <person name="Shi P."/>
            <person name="Liu M."/>
            <person name="Fu X."/>
            <person name="Pan Q."/>
            <person name="Wang Y."/>
            <person name="Lv Z."/>
            <person name="Lu X."/>
            <person name="Zhang F."/>
            <person name="Jiang W."/>
            <person name="Ma Y."/>
            <person name="Chen M."/>
            <person name="Hao X."/>
            <person name="Li L."/>
            <person name="Tang Y."/>
            <person name="Lv G."/>
            <person name="Zhou Y."/>
            <person name="Sun X."/>
            <person name="Brodelius P.E."/>
            <person name="Rose J.K.C."/>
            <person name="Tang K."/>
        </authorList>
    </citation>
    <scope>NUCLEOTIDE SEQUENCE [LARGE SCALE GENOMIC DNA]</scope>
    <source>
        <strain evidence="3">cv. Huhao1</strain>
        <tissue evidence="2">Leaf</tissue>
    </source>
</reference>
<evidence type="ECO:0000313" key="3">
    <source>
        <dbReference type="Proteomes" id="UP000245207"/>
    </source>
</evidence>
<keyword evidence="1" id="KW-0175">Coiled coil</keyword>
<dbReference type="AlphaFoldDB" id="A0A2U1P9U6"/>
<dbReference type="EMBL" id="PKPP01001464">
    <property type="protein sequence ID" value="PWA82522.1"/>
    <property type="molecule type" value="Genomic_DNA"/>
</dbReference>
<name>A0A2U1P9U6_ARTAN</name>
<evidence type="ECO:0000313" key="2">
    <source>
        <dbReference type="EMBL" id="PWA82522.1"/>
    </source>
</evidence>
<organism evidence="2 3">
    <name type="scientific">Artemisia annua</name>
    <name type="common">Sweet wormwood</name>
    <dbReference type="NCBI Taxonomy" id="35608"/>
    <lineage>
        <taxon>Eukaryota</taxon>
        <taxon>Viridiplantae</taxon>
        <taxon>Streptophyta</taxon>
        <taxon>Embryophyta</taxon>
        <taxon>Tracheophyta</taxon>
        <taxon>Spermatophyta</taxon>
        <taxon>Magnoliopsida</taxon>
        <taxon>eudicotyledons</taxon>
        <taxon>Gunneridae</taxon>
        <taxon>Pentapetalae</taxon>
        <taxon>asterids</taxon>
        <taxon>campanulids</taxon>
        <taxon>Asterales</taxon>
        <taxon>Asteraceae</taxon>
        <taxon>Asteroideae</taxon>
        <taxon>Anthemideae</taxon>
        <taxon>Artemisiinae</taxon>
        <taxon>Artemisia</taxon>
    </lineage>
</organism>
<comment type="caution">
    <text evidence="2">The sequence shown here is derived from an EMBL/GenBank/DDBJ whole genome shotgun (WGS) entry which is preliminary data.</text>
</comment>
<evidence type="ECO:0000256" key="1">
    <source>
        <dbReference type="SAM" id="Coils"/>
    </source>
</evidence>
<protein>
    <submittedName>
        <fullName evidence="2">Oxysterol-binding protein</fullName>
    </submittedName>
</protein>
<sequence>MGNKVEMRMKKENGEYTKDDDEEQLLKAGIMEGLLHSSPHVDALGYNAESPQPIFIDRSSFLQSRVEWRKRCSDSLPQNGHPSQSSNSLSQNYMYQSCHGIRNVRQHVGQDNSFMQSGIATQYVSCTDVASFDQGFGYLQTEDLVIYKLKPLGSHKYGDELCIQGADLLMVKLKRMNQGLWATESAVISANGNEGILNKLWDKANNAKSSIEEQEREVAKSRSQKEKPGFQNILYYLIVNIFY</sequence>
<gene>
    <name evidence="2" type="ORF">CTI12_AA179300</name>
</gene>
<proteinExistence type="predicted"/>
<feature type="coiled-coil region" evidence="1">
    <location>
        <begin position="197"/>
        <end position="224"/>
    </location>
</feature>